<sequence length="169" mass="17765">MTTANPATSAKNSVDRSHLGTLSVLAWTGDPEAGHDMPYLLVYSLGDGEGSAEEGEAALLGMIADCGVKAGEMADVTSTSVNSPIRLLVEAGQAVLNMPYLSAQCPAPPEWLAAADGRGHVHVIIASRTWPEARPGEPVTEEDLQTYLGDEETLLSSAHVLVRVSQLRS</sequence>
<dbReference type="OrthoDB" id="4309362at2"/>
<dbReference type="Pfam" id="PF19374">
    <property type="entry name" value="DUF5949"/>
    <property type="match status" value="1"/>
</dbReference>
<organism evidence="1 2">
    <name type="scientific">Streptomyces qinzhouensis</name>
    <dbReference type="NCBI Taxonomy" id="2599401"/>
    <lineage>
        <taxon>Bacteria</taxon>
        <taxon>Bacillati</taxon>
        <taxon>Actinomycetota</taxon>
        <taxon>Actinomycetes</taxon>
        <taxon>Kitasatosporales</taxon>
        <taxon>Streptomycetaceae</taxon>
        <taxon>Streptomyces</taxon>
    </lineage>
</organism>
<protein>
    <submittedName>
        <fullName evidence="1">Uncharacterized protein</fullName>
    </submittedName>
</protein>
<evidence type="ECO:0000313" key="1">
    <source>
        <dbReference type="EMBL" id="QDY78753.1"/>
    </source>
</evidence>
<evidence type="ECO:0000313" key="2">
    <source>
        <dbReference type="Proteomes" id="UP000320580"/>
    </source>
</evidence>
<keyword evidence="2" id="KW-1185">Reference proteome</keyword>
<name>A0A5B8JMH7_9ACTN</name>
<dbReference type="AlphaFoldDB" id="A0A5B8JMH7"/>
<dbReference type="Proteomes" id="UP000320580">
    <property type="component" value="Chromosome"/>
</dbReference>
<dbReference type="InterPro" id="IPR045993">
    <property type="entry name" value="DUF5949"/>
</dbReference>
<gene>
    <name evidence="1" type="ORF">FQU76_22065</name>
</gene>
<accession>A0A5B8JMH7</accession>
<dbReference type="EMBL" id="CP042266">
    <property type="protein sequence ID" value="QDY78753.1"/>
    <property type="molecule type" value="Genomic_DNA"/>
</dbReference>
<dbReference type="KEGG" id="sqz:FQU76_22065"/>
<proteinExistence type="predicted"/>
<dbReference type="RefSeq" id="WP_146482070.1">
    <property type="nucleotide sequence ID" value="NZ_CP042266.1"/>
</dbReference>
<reference evidence="1 2" key="1">
    <citation type="submission" date="2019-07" db="EMBL/GenBank/DDBJ databases">
        <authorList>
            <person name="Zhu P."/>
        </authorList>
    </citation>
    <scope>NUCLEOTIDE SEQUENCE [LARGE SCALE GENOMIC DNA]</scope>
    <source>
        <strain evidence="1 2">SSL-25</strain>
    </source>
</reference>